<feature type="compositionally biased region" description="Basic and acidic residues" evidence="1">
    <location>
        <begin position="132"/>
        <end position="150"/>
    </location>
</feature>
<dbReference type="EMBL" id="VSWC01000040">
    <property type="protein sequence ID" value="KAA1106147.1"/>
    <property type="molecule type" value="Genomic_DNA"/>
</dbReference>
<gene>
    <name evidence="3" type="ORF">PGT21_029731</name>
    <name evidence="4" type="ORF">PGTUg99_015588</name>
</gene>
<proteinExistence type="predicted"/>
<sequence length="422" mass="47458">MQASLVFRVWIICIVSTSLKAAPLTRRAVGLRVPTLLDLSQLFSNVRPEAIELNKSKPIAGQKLGDTEPLANEPLGDLGRSSFTPTKHSPLPASQSTIFQPSERTSPLESEEMRTRNFKPSRSQKATNEIPKSSRPDQSPHELKHGVETKRPLKKLFTNLKRKIGRFFEKVRITFKRAFRRGHTSGKSKEQARNDEHGVIEFEPSVPPIQTLELAQPHEKGALSVHNTGESEVSPSLGSRIFSFPWSMASFVLEKAKSYVPPRFGQLKWISGFFVLKESVPPTVCKSCGKLASEVPPPKSFEEAGLQQASVEESIKMSTPAFHNAPLDIVKQEIEKYLRGFIEKLTTKELTPEKTKILLYKARNKAKSRWVRWTLKITPPRVFHWFLKRKIAPAATKGAAKWVTAKILKLLPDLGPRLNSLH</sequence>
<accession>A0A5B0PZ83</accession>
<evidence type="ECO:0000313" key="5">
    <source>
        <dbReference type="Proteomes" id="UP000324748"/>
    </source>
</evidence>
<feature type="chain" id="PRO_5036137897" evidence="2">
    <location>
        <begin position="22"/>
        <end position="422"/>
    </location>
</feature>
<organism evidence="3 5">
    <name type="scientific">Puccinia graminis f. sp. tritici</name>
    <dbReference type="NCBI Taxonomy" id="56615"/>
    <lineage>
        <taxon>Eukaryota</taxon>
        <taxon>Fungi</taxon>
        <taxon>Dikarya</taxon>
        <taxon>Basidiomycota</taxon>
        <taxon>Pucciniomycotina</taxon>
        <taxon>Pucciniomycetes</taxon>
        <taxon>Pucciniales</taxon>
        <taxon>Pucciniaceae</taxon>
        <taxon>Puccinia</taxon>
    </lineage>
</organism>
<dbReference type="Proteomes" id="UP000324748">
    <property type="component" value="Unassembled WGS sequence"/>
</dbReference>
<feature type="region of interest" description="Disordered" evidence="1">
    <location>
        <begin position="60"/>
        <end position="150"/>
    </location>
</feature>
<evidence type="ECO:0000313" key="3">
    <source>
        <dbReference type="EMBL" id="KAA1106147.1"/>
    </source>
</evidence>
<protein>
    <submittedName>
        <fullName evidence="3">Uncharacterized protein</fullName>
    </submittedName>
</protein>
<feature type="region of interest" description="Disordered" evidence="1">
    <location>
        <begin position="182"/>
        <end position="201"/>
    </location>
</feature>
<keyword evidence="5" id="KW-1185">Reference proteome</keyword>
<dbReference type="EMBL" id="VDEP01000305">
    <property type="protein sequence ID" value="KAA1109199.1"/>
    <property type="molecule type" value="Genomic_DNA"/>
</dbReference>
<evidence type="ECO:0000256" key="1">
    <source>
        <dbReference type="SAM" id="MobiDB-lite"/>
    </source>
</evidence>
<feature type="compositionally biased region" description="Polar residues" evidence="1">
    <location>
        <begin position="118"/>
        <end position="131"/>
    </location>
</feature>
<name>A0A5B0PZ83_PUCGR</name>
<comment type="caution">
    <text evidence="3">The sequence shown here is derived from an EMBL/GenBank/DDBJ whole genome shotgun (WGS) entry which is preliminary data.</text>
</comment>
<feature type="compositionally biased region" description="Basic and acidic residues" evidence="1">
    <location>
        <begin position="187"/>
        <end position="200"/>
    </location>
</feature>
<evidence type="ECO:0000256" key="2">
    <source>
        <dbReference type="SAM" id="SignalP"/>
    </source>
</evidence>
<evidence type="ECO:0000313" key="6">
    <source>
        <dbReference type="Proteomes" id="UP000325313"/>
    </source>
</evidence>
<dbReference type="Proteomes" id="UP000325313">
    <property type="component" value="Unassembled WGS sequence"/>
</dbReference>
<dbReference type="OrthoDB" id="2510179at2759"/>
<reference evidence="5 6" key="1">
    <citation type="submission" date="2019-05" db="EMBL/GenBank/DDBJ databases">
        <title>Emergence of the Ug99 lineage of the wheat stem rust pathogen through somatic hybridization.</title>
        <authorList>
            <person name="Li F."/>
            <person name="Upadhyaya N.M."/>
            <person name="Sperschneider J."/>
            <person name="Matny O."/>
            <person name="Nguyen-Phuc H."/>
            <person name="Mago R."/>
            <person name="Raley C."/>
            <person name="Miller M.E."/>
            <person name="Silverstein K.A.T."/>
            <person name="Henningsen E."/>
            <person name="Hirsch C.D."/>
            <person name="Visser B."/>
            <person name="Pretorius Z.A."/>
            <person name="Steffenson B.J."/>
            <person name="Schwessinger B."/>
            <person name="Dodds P.N."/>
            <person name="Figueroa M."/>
        </authorList>
    </citation>
    <scope>NUCLEOTIDE SEQUENCE [LARGE SCALE GENOMIC DNA]</scope>
    <source>
        <strain evidence="3">21-0</strain>
        <strain evidence="4 6">Ug99</strain>
    </source>
</reference>
<dbReference type="AlphaFoldDB" id="A0A5B0PZ83"/>
<evidence type="ECO:0000313" key="4">
    <source>
        <dbReference type="EMBL" id="KAA1109199.1"/>
    </source>
</evidence>
<keyword evidence="2" id="KW-0732">Signal</keyword>
<feature type="signal peptide" evidence="2">
    <location>
        <begin position="1"/>
        <end position="21"/>
    </location>
</feature>
<feature type="compositionally biased region" description="Polar residues" evidence="1">
    <location>
        <begin position="81"/>
        <end position="108"/>
    </location>
</feature>